<organism evidence="1 2">
    <name type="scientific">Araneus ventricosus</name>
    <name type="common">Orbweaver spider</name>
    <name type="synonym">Epeira ventricosa</name>
    <dbReference type="NCBI Taxonomy" id="182803"/>
    <lineage>
        <taxon>Eukaryota</taxon>
        <taxon>Metazoa</taxon>
        <taxon>Ecdysozoa</taxon>
        <taxon>Arthropoda</taxon>
        <taxon>Chelicerata</taxon>
        <taxon>Arachnida</taxon>
        <taxon>Araneae</taxon>
        <taxon>Araneomorphae</taxon>
        <taxon>Entelegynae</taxon>
        <taxon>Araneoidea</taxon>
        <taxon>Araneidae</taxon>
        <taxon>Araneus</taxon>
    </lineage>
</organism>
<accession>A0A4Y2FAX9</accession>
<proteinExistence type="predicted"/>
<dbReference type="EMBL" id="BGPR01000867">
    <property type="protein sequence ID" value="GBM38381.1"/>
    <property type="molecule type" value="Genomic_DNA"/>
</dbReference>
<name>A0A4Y2FAX9_ARAVE</name>
<evidence type="ECO:0000313" key="1">
    <source>
        <dbReference type="EMBL" id="GBM38381.1"/>
    </source>
</evidence>
<dbReference type="AlphaFoldDB" id="A0A4Y2FAX9"/>
<reference evidence="1 2" key="1">
    <citation type="journal article" date="2019" name="Sci. Rep.">
        <title>Orb-weaving spider Araneus ventricosus genome elucidates the spidroin gene catalogue.</title>
        <authorList>
            <person name="Kono N."/>
            <person name="Nakamura H."/>
            <person name="Ohtoshi R."/>
            <person name="Moran D.A.P."/>
            <person name="Shinohara A."/>
            <person name="Yoshida Y."/>
            <person name="Fujiwara M."/>
            <person name="Mori M."/>
            <person name="Tomita M."/>
            <person name="Arakawa K."/>
        </authorList>
    </citation>
    <scope>NUCLEOTIDE SEQUENCE [LARGE SCALE GENOMIC DNA]</scope>
</reference>
<evidence type="ECO:0000313" key="2">
    <source>
        <dbReference type="Proteomes" id="UP000499080"/>
    </source>
</evidence>
<gene>
    <name evidence="1" type="ORF">AVEN_254290_1</name>
</gene>
<protein>
    <submittedName>
        <fullName evidence="1">Uncharacterized protein</fullName>
    </submittedName>
</protein>
<comment type="caution">
    <text evidence="1">The sequence shown here is derived from an EMBL/GenBank/DDBJ whole genome shotgun (WGS) entry which is preliminary data.</text>
</comment>
<sequence length="135" mass="15547">MRSPGFSPLINNGIEMLSAGRRAYPIFSVSHTDGCYNYDSVSHSSSIYAPLSMPTRELGYADHVLAPYELARMKAYNKEKRNTYLEQDYLQDRDVKTAAENWLNGQCRDFYQAELNKLVLRSDKCLNRFDDYVGK</sequence>
<dbReference type="Proteomes" id="UP000499080">
    <property type="component" value="Unassembled WGS sequence"/>
</dbReference>
<keyword evidence="2" id="KW-1185">Reference proteome</keyword>